<comment type="similarity">
    <text evidence="2 7">Belongs to the nonaspanin (TM9SF) (TC 9.A.2) family.</text>
</comment>
<feature type="transmembrane region" description="Helical" evidence="7">
    <location>
        <begin position="541"/>
        <end position="566"/>
    </location>
</feature>
<dbReference type="EMBL" id="CDMZ01001040">
    <property type="protein sequence ID" value="CEM26137.1"/>
    <property type="molecule type" value="Genomic_DNA"/>
</dbReference>
<protein>
    <recommendedName>
        <fullName evidence="7">Transmembrane 9 superfamily member</fullName>
    </recommendedName>
</protein>
<feature type="transmembrane region" description="Helical" evidence="7">
    <location>
        <begin position="613"/>
        <end position="646"/>
    </location>
</feature>
<comment type="subcellular location">
    <subcellularLocation>
        <location evidence="1">Membrane</location>
        <topology evidence="1">Multi-pass membrane protein</topology>
    </subcellularLocation>
</comment>
<evidence type="ECO:0000256" key="6">
    <source>
        <dbReference type="ARBA" id="ARBA00023136"/>
    </source>
</evidence>
<feature type="transmembrane region" description="Helical" evidence="7">
    <location>
        <begin position="578"/>
        <end position="601"/>
    </location>
</feature>
<dbReference type="PhylomeDB" id="A0A0G4GAR2"/>
<feature type="transmembrane region" description="Helical" evidence="7">
    <location>
        <begin position="460"/>
        <end position="483"/>
    </location>
</feature>
<evidence type="ECO:0000313" key="8">
    <source>
        <dbReference type="EMBL" id="CEM26137.1"/>
    </source>
</evidence>
<evidence type="ECO:0000256" key="2">
    <source>
        <dbReference type="ARBA" id="ARBA00005227"/>
    </source>
</evidence>
<dbReference type="GO" id="GO:0016020">
    <property type="term" value="C:membrane"/>
    <property type="evidence" value="ECO:0007669"/>
    <property type="project" value="UniProtKB-SubCell"/>
</dbReference>
<evidence type="ECO:0000256" key="7">
    <source>
        <dbReference type="RuleBase" id="RU363079"/>
    </source>
</evidence>
<dbReference type="AlphaFoldDB" id="A0A0G4GAR2"/>
<dbReference type="GO" id="GO:0072657">
    <property type="term" value="P:protein localization to membrane"/>
    <property type="evidence" value="ECO:0007669"/>
    <property type="project" value="TreeGrafter"/>
</dbReference>
<dbReference type="PANTHER" id="PTHR10766">
    <property type="entry name" value="TRANSMEMBRANE 9 SUPERFAMILY PROTEIN"/>
    <property type="match status" value="1"/>
</dbReference>
<dbReference type="InterPro" id="IPR004240">
    <property type="entry name" value="EMP70"/>
</dbReference>
<evidence type="ECO:0000256" key="3">
    <source>
        <dbReference type="ARBA" id="ARBA00022692"/>
    </source>
</evidence>
<reference evidence="8" key="1">
    <citation type="submission" date="2014-11" db="EMBL/GenBank/DDBJ databases">
        <authorList>
            <person name="Otto D Thomas"/>
            <person name="Naeem Raeece"/>
        </authorList>
    </citation>
    <scope>NUCLEOTIDE SEQUENCE</scope>
</reference>
<feature type="signal peptide" evidence="7">
    <location>
        <begin position="1"/>
        <end position="23"/>
    </location>
</feature>
<dbReference type="GO" id="GO:0005737">
    <property type="term" value="C:cytoplasm"/>
    <property type="evidence" value="ECO:0007669"/>
    <property type="project" value="UniProtKB-ARBA"/>
</dbReference>
<accession>A0A0G4GAR2</accession>
<dbReference type="Pfam" id="PF02990">
    <property type="entry name" value="EMP70"/>
    <property type="match status" value="1"/>
</dbReference>
<dbReference type="VEuPathDB" id="CryptoDB:Cvel_21040"/>
<evidence type="ECO:0000256" key="5">
    <source>
        <dbReference type="ARBA" id="ARBA00022989"/>
    </source>
</evidence>
<keyword evidence="3 7" id="KW-0812">Transmembrane</keyword>
<keyword evidence="6 7" id="KW-0472">Membrane</keyword>
<organism evidence="8">
    <name type="scientific">Chromera velia CCMP2878</name>
    <dbReference type="NCBI Taxonomy" id="1169474"/>
    <lineage>
        <taxon>Eukaryota</taxon>
        <taxon>Sar</taxon>
        <taxon>Alveolata</taxon>
        <taxon>Colpodellida</taxon>
        <taxon>Chromeraceae</taxon>
        <taxon>Chromera</taxon>
    </lineage>
</organism>
<feature type="transmembrane region" description="Helical" evidence="7">
    <location>
        <begin position="390"/>
        <end position="413"/>
    </location>
</feature>
<keyword evidence="4 7" id="KW-0732">Signal</keyword>
<feature type="chain" id="PRO_5007354945" description="Transmembrane 9 superfamily member" evidence="7">
    <location>
        <begin position="24"/>
        <end position="652"/>
    </location>
</feature>
<keyword evidence="5 7" id="KW-1133">Transmembrane helix</keyword>
<gene>
    <name evidence="8" type="ORF">Cvel_21040</name>
</gene>
<feature type="transmembrane region" description="Helical" evidence="7">
    <location>
        <begin position="348"/>
        <end position="378"/>
    </location>
</feature>
<dbReference type="PANTHER" id="PTHR10766:SF111">
    <property type="entry name" value="TRANSMEMBRANE 9 SUPERFAMILY MEMBER 2"/>
    <property type="match status" value="1"/>
</dbReference>
<feature type="transmembrane region" description="Helical" evidence="7">
    <location>
        <begin position="425"/>
        <end position="448"/>
    </location>
</feature>
<name>A0A0G4GAR2_9ALVE</name>
<proteinExistence type="inferred from homology"/>
<sequence length="652" mass="73033">MTRGLGPLSAGLLLLLSSRKGTAVLPGVPIKEYNDGDQVILKVKKLNSARTQLPYDFYELPFCEPKKKVNFDENLGEILTGDKILNSPYEIQMNRNIPDSISDPIRKVPSCPTGKKLDKKNLAKFYSMIKDEYVVEWIVDNLPVVQKLSSRGPDGTELLSTGFELGKPGAGGDEVILFNHVDLKLFWHDPSKDKKKPEADASNRKRIVGAEVTPRSVDLTHGGRSPDQPYTAEQVALGQVPPLVIKKDQETADVFFTYTVTWQENPDVRWATRWDPLLKTGDPPQIHWFSIVYSLMVVFFLSGMVAMILLRTLLRDIARYNDLDNVEEAQEESGWKLVHADVFRKPNYFTFLCTCVGSGTQIGGMLLITIGLSAIGLFSPAVRGTLLQGALMLFAFCGFPAGYVAARFCKLYAEDINVRSVKITLYTSLVFPGLAFFVFFMLNLALSYEGASNAVHFSTLFLLLVTWLGISTPLVFMGSYFGFRPEPISLPVRTNQIPRQIPAQSIITHPIITSLIGGLLPYGAAFTELFFIMQSVWHHQYYYFFGFLALTVIIVGITCAEISISFAYFQLVGEDYNWWWRSFMASATSGLHVFLYAILYFSNLKITRVVSSCLYFGYMFLFSTAFGLFTGAVGFISTFIFVRAIYGSIKID</sequence>
<evidence type="ECO:0000256" key="1">
    <source>
        <dbReference type="ARBA" id="ARBA00004141"/>
    </source>
</evidence>
<evidence type="ECO:0000256" key="4">
    <source>
        <dbReference type="ARBA" id="ARBA00022729"/>
    </source>
</evidence>
<feature type="transmembrane region" description="Helical" evidence="7">
    <location>
        <begin position="286"/>
        <end position="310"/>
    </location>
</feature>